<evidence type="ECO:0000313" key="3">
    <source>
        <dbReference type="EMBL" id="MFD2188684.1"/>
    </source>
</evidence>
<organism evidence="3 4">
    <name type="scientific">Aquimarina celericrescens</name>
    <dbReference type="NCBI Taxonomy" id="1964542"/>
    <lineage>
        <taxon>Bacteria</taxon>
        <taxon>Pseudomonadati</taxon>
        <taxon>Bacteroidota</taxon>
        <taxon>Flavobacteriia</taxon>
        <taxon>Flavobacteriales</taxon>
        <taxon>Flavobacteriaceae</taxon>
        <taxon>Aquimarina</taxon>
    </lineage>
</organism>
<evidence type="ECO:0000256" key="2">
    <source>
        <dbReference type="SAM" id="SignalP"/>
    </source>
</evidence>
<evidence type="ECO:0000256" key="1">
    <source>
        <dbReference type="ARBA" id="ARBA00009820"/>
    </source>
</evidence>
<dbReference type="RefSeq" id="WP_378321711.1">
    <property type="nucleotide sequence ID" value="NZ_JBHUHY010000025.1"/>
</dbReference>
<evidence type="ECO:0000313" key="4">
    <source>
        <dbReference type="Proteomes" id="UP001597344"/>
    </source>
</evidence>
<reference evidence="4" key="1">
    <citation type="journal article" date="2019" name="Int. J. Syst. Evol. Microbiol.">
        <title>The Global Catalogue of Microorganisms (GCM) 10K type strain sequencing project: providing services to taxonomists for standard genome sequencing and annotation.</title>
        <authorList>
            <consortium name="The Broad Institute Genomics Platform"/>
            <consortium name="The Broad Institute Genome Sequencing Center for Infectious Disease"/>
            <person name="Wu L."/>
            <person name="Ma J."/>
        </authorList>
    </citation>
    <scope>NUCLEOTIDE SEQUENCE [LARGE SCALE GENOMIC DNA]</scope>
    <source>
        <strain evidence="4">DT92</strain>
    </source>
</reference>
<dbReference type="PANTHER" id="PTHR36842">
    <property type="entry name" value="PROTEIN TOLB HOMOLOG"/>
    <property type="match status" value="1"/>
</dbReference>
<name>A0ABW5B057_9FLAO</name>
<comment type="similarity">
    <text evidence="1">Belongs to the TolB family.</text>
</comment>
<dbReference type="SUPFAM" id="SSF69304">
    <property type="entry name" value="Tricorn protease N-terminal domain"/>
    <property type="match status" value="1"/>
</dbReference>
<dbReference type="Pfam" id="PF07676">
    <property type="entry name" value="PD40"/>
    <property type="match status" value="2"/>
</dbReference>
<accession>A0ABW5B057</accession>
<comment type="caution">
    <text evidence="3">The sequence shown here is derived from an EMBL/GenBank/DDBJ whole genome shotgun (WGS) entry which is preliminary data.</text>
</comment>
<feature type="signal peptide" evidence="2">
    <location>
        <begin position="1"/>
        <end position="22"/>
    </location>
</feature>
<proteinExistence type="inferred from homology"/>
<dbReference type="InterPro" id="IPR011659">
    <property type="entry name" value="WD40"/>
</dbReference>
<dbReference type="PANTHER" id="PTHR36842:SF1">
    <property type="entry name" value="PROTEIN TOLB"/>
    <property type="match status" value="1"/>
</dbReference>
<dbReference type="InterPro" id="IPR011042">
    <property type="entry name" value="6-blade_b-propeller_TolB-like"/>
</dbReference>
<keyword evidence="2" id="KW-0732">Signal</keyword>
<protein>
    <submittedName>
        <fullName evidence="3">Uncharacterized protein</fullName>
    </submittedName>
</protein>
<sequence length="292" mass="32439">MKTIKLFALFVLCNLLSTISYSQNKLTNIKSITPAGDFSTPVWSPNGKKILFTDHHNDALYVLDLDNPKKIEKVKSAQGIGYLANWSADSKNIVFREKPVEGSFSDLQVKSINLTSKKEKVITNIHPDNTKMASQTKSANNLTVYINQETLKLEAKKGINGTSWIITKEDGQFYHPIVSPNQKFVIVHEGANIYMYSIYGKAKRKDLGVGLASSWLPDNSGVVTFEDKSEDGHTVSTSELFYISAKSSKKTQLTSTNDTIEMWADVSPDGKKIAFSDEKTGTIFIADLNLKN</sequence>
<dbReference type="Gene3D" id="2.120.10.30">
    <property type="entry name" value="TolB, C-terminal domain"/>
    <property type="match status" value="2"/>
</dbReference>
<feature type="chain" id="PRO_5047344758" evidence="2">
    <location>
        <begin position="23"/>
        <end position="292"/>
    </location>
</feature>
<keyword evidence="4" id="KW-1185">Reference proteome</keyword>
<gene>
    <name evidence="3" type="ORF">ACFSJT_17890</name>
</gene>
<dbReference type="EMBL" id="JBHUHY010000025">
    <property type="protein sequence ID" value="MFD2188684.1"/>
    <property type="molecule type" value="Genomic_DNA"/>
</dbReference>
<dbReference type="Proteomes" id="UP001597344">
    <property type="component" value="Unassembled WGS sequence"/>
</dbReference>